<accession>O58083</accession>
<keyword evidence="1" id="KW-0472">Membrane</keyword>
<dbReference type="STRING" id="70601.gene:9377264"/>
<organism evidence="2 3">
    <name type="scientific">Pyrococcus horikoshii (strain ATCC 700860 / DSM 12428 / JCM 9974 / NBRC 100139 / OT-3)</name>
    <dbReference type="NCBI Taxonomy" id="70601"/>
    <lineage>
        <taxon>Archaea</taxon>
        <taxon>Methanobacteriati</taxon>
        <taxon>Methanobacteriota</taxon>
        <taxon>Thermococci</taxon>
        <taxon>Thermococcales</taxon>
        <taxon>Thermococcaceae</taxon>
        <taxon>Pyrococcus</taxon>
    </lineage>
</organism>
<feature type="transmembrane region" description="Helical" evidence="1">
    <location>
        <begin position="6"/>
        <end position="33"/>
    </location>
</feature>
<dbReference type="eggNOG" id="arCOG05860">
    <property type="taxonomic scope" value="Archaea"/>
</dbReference>
<keyword evidence="1" id="KW-1133">Transmembrane helix</keyword>
<reference evidence="2 3" key="1">
    <citation type="journal article" date="1998" name="DNA Res.">
        <title>Complete sequence and gene organization of the genome of a hyper-thermophilic archaebacterium, Pyrococcus horikoshii OT3.</title>
        <authorList>
            <person name="Kawarabayasi Y."/>
            <person name="Sawada M."/>
            <person name="Horikawa H."/>
            <person name="Haikawa Y."/>
            <person name="Hino Y."/>
            <person name="Yamamoto S."/>
            <person name="Sekine M."/>
            <person name="Baba S."/>
            <person name="Kosugi H."/>
            <person name="Hosoyama A."/>
            <person name="Nagai Y."/>
            <person name="Sakai M."/>
            <person name="Ogura K."/>
            <person name="Otuka R."/>
            <person name="Nakazawa H."/>
            <person name="Takamiya M."/>
            <person name="Ohfuku Y."/>
            <person name="Funahashi T."/>
            <person name="Tanaka T."/>
            <person name="Kudoh Y."/>
            <person name="Yamazaki J."/>
            <person name="Kushida N."/>
            <person name="Oguchi A."/>
            <person name="Aoki K."/>
            <person name="Nakamura Y."/>
            <person name="Robb T.F."/>
            <person name="Horikoshi K."/>
            <person name="Masuchi Y."/>
            <person name="Shizuya H."/>
            <person name="Kikuchi H."/>
        </authorList>
    </citation>
    <scope>NUCLEOTIDE SEQUENCE [LARGE SCALE GENOMIC DNA]</scope>
    <source>
        <strain evidence="3">ATCC 700860 / DSM 12428 / JCM 9974 / NBRC 100139 / OT-3</strain>
    </source>
</reference>
<dbReference type="EMBL" id="BA000001">
    <property type="protein sequence ID" value="BAA29419.1"/>
    <property type="molecule type" value="Genomic_DNA"/>
</dbReference>
<feature type="transmembrane region" description="Helical" evidence="1">
    <location>
        <begin position="54"/>
        <end position="77"/>
    </location>
</feature>
<dbReference type="EnsemblBacteria" id="BAA29419">
    <property type="protein sequence ID" value="BAA29419"/>
    <property type="gene ID" value="BAA29419"/>
</dbReference>
<dbReference type="KEGG" id="pho:PH0345"/>
<dbReference type="PIR" id="F71141">
    <property type="entry name" value="F71141"/>
</dbReference>
<sequence length="114" mass="12101">MASIMWIMTSALTISLISSLNFSSLSTFPLISFSGSKRPAVSIRTSSSAPPNGFFIVFGSFILPKALFIIPLVVPGVSDTSENFPPRSAFISVDLPTFSAPIIATFIIISPTSI</sequence>
<evidence type="ECO:0000313" key="3">
    <source>
        <dbReference type="Proteomes" id="UP000000752"/>
    </source>
</evidence>
<evidence type="ECO:0000313" key="2">
    <source>
        <dbReference type="EMBL" id="BAA29419.1"/>
    </source>
</evidence>
<gene>
    <name evidence="2" type="ordered locus">PH0345</name>
</gene>
<name>O58083_PYRHO</name>
<dbReference type="Proteomes" id="UP000000752">
    <property type="component" value="Chromosome"/>
</dbReference>
<evidence type="ECO:0000256" key="1">
    <source>
        <dbReference type="SAM" id="Phobius"/>
    </source>
</evidence>
<keyword evidence="1" id="KW-0812">Transmembrane</keyword>
<dbReference type="AlphaFoldDB" id="O58083"/>
<proteinExistence type="predicted"/>
<feature type="transmembrane region" description="Helical" evidence="1">
    <location>
        <begin position="89"/>
        <end position="109"/>
    </location>
</feature>
<keyword evidence="3" id="KW-1185">Reference proteome</keyword>
<protein>
    <submittedName>
        <fullName evidence="2">Uncharacterized protein</fullName>
    </submittedName>
</protein>